<feature type="chain" id="PRO_5034334938" description="SipW-cognate class signal peptide" evidence="1">
    <location>
        <begin position="29"/>
        <end position="257"/>
    </location>
</feature>
<evidence type="ECO:0000313" key="3">
    <source>
        <dbReference type="Proteomes" id="UP000652847"/>
    </source>
</evidence>
<evidence type="ECO:0000256" key="1">
    <source>
        <dbReference type="SAM" id="SignalP"/>
    </source>
</evidence>
<dbReference type="InterPro" id="IPR023833">
    <property type="entry name" value="Signal_pept_SipW-depend-type"/>
</dbReference>
<dbReference type="InterPro" id="IPR022121">
    <property type="entry name" value="Peptidase_M73_camelysin"/>
</dbReference>
<dbReference type="RefSeq" id="WP_186901536.1">
    <property type="nucleotide sequence ID" value="NZ_JACOOT010000026.1"/>
</dbReference>
<evidence type="ECO:0000313" key="2">
    <source>
        <dbReference type="EMBL" id="MBC5651747.1"/>
    </source>
</evidence>
<feature type="signal peptide" evidence="1">
    <location>
        <begin position="1"/>
        <end position="28"/>
    </location>
</feature>
<keyword evidence="1" id="KW-0732">Signal</keyword>
<dbReference type="NCBIfam" id="TIGR04088">
    <property type="entry name" value="cognate_SipW"/>
    <property type="match status" value="1"/>
</dbReference>
<evidence type="ECO:0008006" key="4">
    <source>
        <dbReference type="Google" id="ProtNLM"/>
    </source>
</evidence>
<dbReference type="Proteomes" id="UP000652847">
    <property type="component" value="Unassembled WGS sequence"/>
</dbReference>
<protein>
    <recommendedName>
        <fullName evidence="4">SipW-cognate class signal peptide</fullName>
    </recommendedName>
</protein>
<dbReference type="EMBL" id="JACOOT010000026">
    <property type="protein sequence ID" value="MBC5651747.1"/>
    <property type="molecule type" value="Genomic_DNA"/>
</dbReference>
<name>A0A8I0AFL0_9FIRM</name>
<organism evidence="2 3">
    <name type="scientific">Blautia segnis</name>
    <dbReference type="NCBI Taxonomy" id="2763030"/>
    <lineage>
        <taxon>Bacteria</taxon>
        <taxon>Bacillati</taxon>
        <taxon>Bacillota</taxon>
        <taxon>Clostridia</taxon>
        <taxon>Lachnospirales</taxon>
        <taxon>Lachnospiraceae</taxon>
        <taxon>Blautia</taxon>
    </lineage>
</organism>
<dbReference type="AlphaFoldDB" id="A0A8I0AFL0"/>
<reference evidence="2 3" key="1">
    <citation type="submission" date="2020-08" db="EMBL/GenBank/DDBJ databases">
        <title>Genome public.</title>
        <authorList>
            <person name="Liu C."/>
            <person name="Sun Q."/>
        </authorList>
    </citation>
    <scope>NUCLEOTIDE SEQUENCE [LARGE SCALE GENOMIC DNA]</scope>
    <source>
        <strain evidence="2 3">BX17</strain>
    </source>
</reference>
<dbReference type="Pfam" id="PF12389">
    <property type="entry name" value="Peptidase_M73"/>
    <property type="match status" value="1"/>
</dbReference>
<comment type="caution">
    <text evidence="2">The sequence shown here is derived from an EMBL/GenBank/DDBJ whole genome shotgun (WGS) entry which is preliminary data.</text>
</comment>
<gene>
    <name evidence="2" type="ORF">H8S54_11640</name>
</gene>
<keyword evidence="3" id="KW-1185">Reference proteome</keyword>
<proteinExistence type="predicted"/>
<sequence length="257" mass="28446">MTNTKKRNLLAAGVILCALLSGIGTTMAYFTESVQETNVFTTGDLDIGLKEPEWDPKDNDGKNMYPGYTVYKNPTVKNITSDKNGEEPCYVRMIVDILDGDGADVTDSQALNLIYKTIYYDESFDGGYDKKEGTSTGLIQDRIPGYSLSELAAYPMVNPLWEKDTARSTASKLVYNYMGKNGDGILNIQEESTLFTNVVIPIDWNQTEMKKVGNYQLKVTAQAIQSKGFATQAEAYRMLDEEIKGGTLQEIRSAGVN</sequence>
<accession>A0A8I0AFL0</accession>